<proteinExistence type="predicted"/>
<dbReference type="InterPro" id="IPR036941">
    <property type="entry name" value="Rcpt_L-dom_sf"/>
</dbReference>
<evidence type="ECO:0000313" key="4">
    <source>
        <dbReference type="EMBL" id="EYC33701.1"/>
    </source>
</evidence>
<reference evidence="5" key="1">
    <citation type="journal article" date="2015" name="Nat. Genet.">
        <title>The genome and transcriptome of the zoonotic hookworm Ancylostoma ceylanicum identify infection-specific gene families.</title>
        <authorList>
            <person name="Schwarz E.M."/>
            <person name="Hu Y."/>
            <person name="Antoshechkin I."/>
            <person name="Miller M.M."/>
            <person name="Sternberg P.W."/>
            <person name="Aroian R.V."/>
        </authorList>
    </citation>
    <scope>NUCLEOTIDE SEQUENCE</scope>
    <source>
        <strain evidence="5">HY135</strain>
    </source>
</reference>
<gene>
    <name evidence="4" type="primary">Acey_s0002.g937</name>
    <name evidence="4" type="ORF">Y032_0002g937</name>
</gene>
<evidence type="ECO:0000256" key="1">
    <source>
        <dbReference type="SAM" id="Phobius"/>
    </source>
</evidence>
<feature type="transmembrane region" description="Helical" evidence="1">
    <location>
        <begin position="259"/>
        <end position="286"/>
    </location>
</feature>
<keyword evidence="1" id="KW-0812">Transmembrane</keyword>
<dbReference type="Proteomes" id="UP000024635">
    <property type="component" value="Unassembled WGS sequence"/>
</dbReference>
<comment type="caution">
    <text evidence="4">The sequence shown here is derived from an EMBL/GenBank/DDBJ whole genome shotgun (WGS) entry which is preliminary data.</text>
</comment>
<protein>
    <recommendedName>
        <fullName evidence="3">Receptor L-domain domain-containing protein</fullName>
    </recommendedName>
</protein>
<organism evidence="4 5">
    <name type="scientific">Ancylostoma ceylanicum</name>
    <dbReference type="NCBI Taxonomy" id="53326"/>
    <lineage>
        <taxon>Eukaryota</taxon>
        <taxon>Metazoa</taxon>
        <taxon>Ecdysozoa</taxon>
        <taxon>Nematoda</taxon>
        <taxon>Chromadorea</taxon>
        <taxon>Rhabditida</taxon>
        <taxon>Rhabditina</taxon>
        <taxon>Rhabditomorpha</taxon>
        <taxon>Strongyloidea</taxon>
        <taxon>Ancylostomatidae</taxon>
        <taxon>Ancylostomatinae</taxon>
        <taxon>Ancylostoma</taxon>
    </lineage>
</organism>
<dbReference type="InterPro" id="IPR000494">
    <property type="entry name" value="Rcpt_L-dom"/>
</dbReference>
<dbReference type="Pfam" id="PF01030">
    <property type="entry name" value="Recep_L_domain"/>
    <property type="match status" value="1"/>
</dbReference>
<dbReference type="SUPFAM" id="SSF52058">
    <property type="entry name" value="L domain-like"/>
    <property type="match status" value="1"/>
</dbReference>
<dbReference type="Gene3D" id="3.80.20.20">
    <property type="entry name" value="Receptor L-domain"/>
    <property type="match status" value="1"/>
</dbReference>
<sequence length="358" mass="39825">MQILILIVSAAVVRPDIVETGHPCNPKTRPVTCSIESVNSKSLREVPRNCTVLVGDLLIESMTVLPKEISVLSNLWFIKGALIVRNTNFYVVNFTFLNNVRCIESEDGLLLILKVEVLENLIFDSWCCPPATRLLITGRHSTHHRIPASPSPAGGFATPATDRERAHVRPVLSTMNPSQIMGPAVILEENFNLHTLGLESVKYIAGDGEPVFSMVGDSYLYLATDKELKKLITAASVDGHYHDGLFSVTEIKESSENTIFYICFFLVCSVVVLIIVAGHIVFQIHIPKGTESGRSIAKSSSIISSSRLVRILFLQITLLDCLLDMLYNFQWLTQPMRRELHGQNEKSSPVSGQYYRNI</sequence>
<keyword evidence="5" id="KW-1185">Reference proteome</keyword>
<evidence type="ECO:0000313" key="5">
    <source>
        <dbReference type="Proteomes" id="UP000024635"/>
    </source>
</evidence>
<keyword evidence="1" id="KW-1133">Transmembrane helix</keyword>
<feature type="signal peptide" evidence="2">
    <location>
        <begin position="1"/>
        <end position="15"/>
    </location>
</feature>
<evidence type="ECO:0000259" key="3">
    <source>
        <dbReference type="Pfam" id="PF01030"/>
    </source>
</evidence>
<dbReference type="EMBL" id="JARK01001338">
    <property type="protein sequence ID" value="EYC33701.1"/>
    <property type="molecule type" value="Genomic_DNA"/>
</dbReference>
<keyword evidence="1" id="KW-0472">Membrane</keyword>
<evidence type="ECO:0000256" key="2">
    <source>
        <dbReference type="SAM" id="SignalP"/>
    </source>
</evidence>
<keyword evidence="2" id="KW-0732">Signal</keyword>
<feature type="chain" id="PRO_5012226771" description="Receptor L-domain domain-containing protein" evidence="2">
    <location>
        <begin position="16"/>
        <end position="358"/>
    </location>
</feature>
<feature type="domain" description="Receptor L-domain" evidence="3">
    <location>
        <begin position="49"/>
        <end position="108"/>
    </location>
</feature>
<dbReference type="OrthoDB" id="10583120at2759"/>
<dbReference type="AlphaFoldDB" id="A0A016W286"/>
<name>A0A016W286_9BILA</name>
<accession>A0A016W286</accession>